<proteinExistence type="inferred from homology"/>
<dbReference type="InterPro" id="IPR002347">
    <property type="entry name" value="SDR_fam"/>
</dbReference>
<dbReference type="PANTHER" id="PTHR24320:SF282">
    <property type="entry name" value="WW DOMAIN-CONTAINING OXIDOREDUCTASE"/>
    <property type="match status" value="1"/>
</dbReference>
<dbReference type="EMBL" id="JZEE01000586">
    <property type="protein sequence ID" value="KJK63022.1"/>
    <property type="molecule type" value="Genomic_DNA"/>
</dbReference>
<keyword evidence="3" id="KW-0560">Oxidoreductase</keyword>
<evidence type="ECO:0000256" key="3">
    <source>
        <dbReference type="ARBA" id="ARBA00023002"/>
    </source>
</evidence>
<comment type="caution">
    <text evidence="4">The sequence shown here is derived from an EMBL/GenBank/DDBJ whole genome shotgun (WGS) entry which is preliminary data.</text>
</comment>
<dbReference type="AlphaFoldDB" id="A0A0F0I8M1"/>
<gene>
    <name evidence="4" type="ORF">P875_00034097</name>
</gene>
<name>A0A0F0I8M1_ASPPU</name>
<evidence type="ECO:0000256" key="1">
    <source>
        <dbReference type="ARBA" id="ARBA00006484"/>
    </source>
</evidence>
<dbReference type="InterPro" id="IPR036291">
    <property type="entry name" value="NAD(P)-bd_dom_sf"/>
</dbReference>
<dbReference type="OrthoDB" id="191139at2759"/>
<accession>A0A0F0I8M1</accession>
<keyword evidence="2" id="KW-0521">NADP</keyword>
<comment type="similarity">
    <text evidence="1">Belongs to the short-chain dehydrogenases/reductases (SDR) family.</text>
</comment>
<evidence type="ECO:0000313" key="4">
    <source>
        <dbReference type="EMBL" id="KJK63022.1"/>
    </source>
</evidence>
<organism evidence="4 5">
    <name type="scientific">Aspergillus parasiticus (strain ATCC 56775 / NRRL 5862 / SRRC 143 / SU-1)</name>
    <dbReference type="NCBI Taxonomy" id="1403190"/>
    <lineage>
        <taxon>Eukaryota</taxon>
        <taxon>Fungi</taxon>
        <taxon>Dikarya</taxon>
        <taxon>Ascomycota</taxon>
        <taxon>Pezizomycotina</taxon>
        <taxon>Eurotiomycetes</taxon>
        <taxon>Eurotiomycetidae</taxon>
        <taxon>Eurotiales</taxon>
        <taxon>Aspergillaceae</taxon>
        <taxon>Aspergillus</taxon>
        <taxon>Aspergillus subgen. Circumdati</taxon>
    </lineage>
</organism>
<protein>
    <submittedName>
        <fullName evidence="4">Retinol dehydrogenase</fullName>
    </submittedName>
</protein>
<reference evidence="4 5" key="1">
    <citation type="submission" date="2015-02" db="EMBL/GenBank/DDBJ databases">
        <title>Draft genome sequence of Aspergillus parasiticus SU-1.</title>
        <authorList>
            <person name="Yu J."/>
            <person name="Fedorova N."/>
            <person name="Yin Y."/>
            <person name="Losada L."/>
            <person name="Zafar N."/>
            <person name="Taujale R."/>
            <person name="Ehrlich K.C."/>
            <person name="Bhatnagar D."/>
            <person name="Cleveland T.E."/>
            <person name="Bennett J.W."/>
            <person name="Nierman W.C."/>
        </authorList>
    </citation>
    <scope>NUCLEOTIDE SEQUENCE [LARGE SCALE GENOMIC DNA]</scope>
    <source>
        <strain evidence="5">ATCC 56775 / NRRL 5862 / SRRC 143 / SU-1</strain>
    </source>
</reference>
<evidence type="ECO:0000313" key="5">
    <source>
        <dbReference type="Proteomes" id="UP000033540"/>
    </source>
</evidence>
<dbReference type="STRING" id="1403190.A0A0F0I8M1"/>
<sequence>MGEDNIELTRDLREGTYLISLYITKGTQFDPDQDIPDLTGKVILVTGANSGIGQGTILQLAKHNPAQIFLAARSEAKAQEAITELEKISDMQSIDIIPSVGFIFIPELDLLINNTSIMATPTGQTEEGYEIQFGNNHIGHALLTRLLLPTLKYTATIAPDVRVVFLSSSLHSSAPKEGYFLDDRLKTPMPDISTWTLYGQSKLANIHYCRALAQRHPEIKFVSIHPGLVKTNLGPEFMSGFNFVVSAALKFVMRFTTVNVREGAFNSLWAATSLAAESGAFYYPVGITGKDEKLREQLWEYTEMELQPHLD</sequence>
<dbReference type="SUPFAM" id="SSF51735">
    <property type="entry name" value="NAD(P)-binding Rossmann-fold domains"/>
    <property type="match status" value="1"/>
</dbReference>
<dbReference type="Proteomes" id="UP000033540">
    <property type="component" value="Unassembled WGS sequence"/>
</dbReference>
<dbReference type="PANTHER" id="PTHR24320">
    <property type="entry name" value="RETINOL DEHYDROGENASE"/>
    <property type="match status" value="1"/>
</dbReference>
<dbReference type="PRINTS" id="PR00081">
    <property type="entry name" value="GDHRDH"/>
</dbReference>
<evidence type="ECO:0000256" key="2">
    <source>
        <dbReference type="ARBA" id="ARBA00022857"/>
    </source>
</evidence>
<dbReference type="Pfam" id="PF00106">
    <property type="entry name" value="adh_short"/>
    <property type="match status" value="1"/>
</dbReference>
<dbReference type="Gene3D" id="3.40.50.720">
    <property type="entry name" value="NAD(P)-binding Rossmann-like Domain"/>
    <property type="match status" value="1"/>
</dbReference>
<dbReference type="GO" id="GO:0016491">
    <property type="term" value="F:oxidoreductase activity"/>
    <property type="evidence" value="ECO:0007669"/>
    <property type="project" value="UniProtKB-KW"/>
</dbReference>